<gene>
    <name evidence="2" type="ORF">PHYSODRAFT_254090</name>
</gene>
<feature type="compositionally biased region" description="Polar residues" evidence="1">
    <location>
        <begin position="179"/>
        <end position="199"/>
    </location>
</feature>
<dbReference type="RefSeq" id="XP_009536403.1">
    <property type="nucleotide sequence ID" value="XM_009538108.1"/>
</dbReference>
<feature type="region of interest" description="Disordered" evidence="1">
    <location>
        <begin position="1"/>
        <end position="199"/>
    </location>
</feature>
<dbReference type="EMBL" id="JH159161">
    <property type="protein sequence ID" value="EGZ08231.1"/>
    <property type="molecule type" value="Genomic_DNA"/>
</dbReference>
<dbReference type="InParanoid" id="G5A8K5"/>
<evidence type="ECO:0000313" key="2">
    <source>
        <dbReference type="EMBL" id="EGZ08231.1"/>
    </source>
</evidence>
<keyword evidence="3" id="KW-1185">Reference proteome</keyword>
<reference evidence="2 3" key="1">
    <citation type="journal article" date="2006" name="Science">
        <title>Phytophthora genome sequences uncover evolutionary origins and mechanisms of pathogenesis.</title>
        <authorList>
            <person name="Tyler B.M."/>
            <person name="Tripathy S."/>
            <person name="Zhang X."/>
            <person name="Dehal P."/>
            <person name="Jiang R.H."/>
            <person name="Aerts A."/>
            <person name="Arredondo F.D."/>
            <person name="Baxter L."/>
            <person name="Bensasson D."/>
            <person name="Beynon J.L."/>
            <person name="Chapman J."/>
            <person name="Damasceno C.M."/>
            <person name="Dorrance A.E."/>
            <person name="Dou D."/>
            <person name="Dickerman A.W."/>
            <person name="Dubchak I.L."/>
            <person name="Garbelotto M."/>
            <person name="Gijzen M."/>
            <person name="Gordon S.G."/>
            <person name="Govers F."/>
            <person name="Grunwald N.J."/>
            <person name="Huang W."/>
            <person name="Ivors K.L."/>
            <person name="Jones R.W."/>
            <person name="Kamoun S."/>
            <person name="Krampis K."/>
            <person name="Lamour K.H."/>
            <person name="Lee M.K."/>
            <person name="McDonald W.H."/>
            <person name="Medina M."/>
            <person name="Meijer H.J."/>
            <person name="Nordberg E.K."/>
            <person name="Maclean D.J."/>
            <person name="Ospina-Giraldo M.D."/>
            <person name="Morris P.F."/>
            <person name="Phuntumart V."/>
            <person name="Putnam N.H."/>
            <person name="Rash S."/>
            <person name="Rose J.K."/>
            <person name="Sakihama Y."/>
            <person name="Salamov A.A."/>
            <person name="Savidor A."/>
            <person name="Scheuring C.F."/>
            <person name="Smith B.M."/>
            <person name="Sobral B.W."/>
            <person name="Terry A."/>
            <person name="Torto-Alalibo T.A."/>
            <person name="Win J."/>
            <person name="Xu Z."/>
            <person name="Zhang H."/>
            <person name="Grigoriev I.V."/>
            <person name="Rokhsar D.S."/>
            <person name="Boore J.L."/>
        </authorList>
    </citation>
    <scope>NUCLEOTIDE SEQUENCE [LARGE SCALE GENOMIC DNA]</scope>
    <source>
        <strain evidence="2 3">P6497</strain>
    </source>
</reference>
<dbReference type="KEGG" id="psoj:PHYSODRAFT_254090"/>
<proteinExistence type="predicted"/>
<dbReference type="Proteomes" id="UP000002640">
    <property type="component" value="Unassembled WGS sequence"/>
</dbReference>
<feature type="compositionally biased region" description="Low complexity" evidence="1">
    <location>
        <begin position="7"/>
        <end position="51"/>
    </location>
</feature>
<protein>
    <submittedName>
        <fullName evidence="2">Uncharacterized protein</fullName>
    </submittedName>
</protein>
<name>G5A8K5_PHYSP</name>
<evidence type="ECO:0000256" key="1">
    <source>
        <dbReference type="SAM" id="MobiDB-lite"/>
    </source>
</evidence>
<evidence type="ECO:0000313" key="3">
    <source>
        <dbReference type="Proteomes" id="UP000002640"/>
    </source>
</evidence>
<organism evidence="2 3">
    <name type="scientific">Phytophthora sojae (strain P6497)</name>
    <name type="common">Soybean stem and root rot agent</name>
    <name type="synonym">Phytophthora megasperma f. sp. glycines</name>
    <dbReference type="NCBI Taxonomy" id="1094619"/>
    <lineage>
        <taxon>Eukaryota</taxon>
        <taxon>Sar</taxon>
        <taxon>Stramenopiles</taxon>
        <taxon>Oomycota</taxon>
        <taxon>Peronosporomycetes</taxon>
        <taxon>Peronosporales</taxon>
        <taxon>Peronosporaceae</taxon>
        <taxon>Phytophthora</taxon>
    </lineage>
</organism>
<dbReference type="GeneID" id="20638459"/>
<accession>G5A8K5</accession>
<sequence>MARRASKSSPARPRAIAASADTAGAPASSVGESAPETSSDSAAAAAGPSPSQGQRSLPSTGRVVRRTRQSEPTRASKRLQKRNASDAPVPPASRTASSEGSSVEVGPTGDPADLVVASQSSPGANAKGQEPAPRRQAPGKRKVRKTVDHQTAALSIRRAVTLAADPPSTTEGDQENYPADTSPSVSTQPRATEGSTNLVSVSEVVGGPLSNEFGYALSRRVYCDQRLCE</sequence>
<dbReference type="AlphaFoldDB" id="G5A8K5"/>